<comment type="caution">
    <text evidence="2">The sequence shown here is derived from an EMBL/GenBank/DDBJ whole genome shotgun (WGS) entry which is preliminary data.</text>
</comment>
<sequence length="170" mass="19390">MVDIIPKQKLEYPLWTQALFAGSILFLLAVIGGFFLLIQLQGKAQKELERVQGVLAQGKSSDEIRLEQSVFRYKDKFNDFAQLAAKRNDARPVFKFLESYTHPRVTFTTFNLEPTLGALKLVGSTQDFRTLQEQMIIFQNREELSGLTLSNIVLGERGQVVFELEMGFQP</sequence>
<gene>
    <name evidence="2" type="ORF">A3A24_01170</name>
</gene>
<dbReference type="EMBL" id="MHIP01000044">
    <property type="protein sequence ID" value="OGY53852.1"/>
    <property type="molecule type" value="Genomic_DNA"/>
</dbReference>
<reference evidence="2 3" key="1">
    <citation type="journal article" date="2016" name="Nat. Commun.">
        <title>Thousands of microbial genomes shed light on interconnected biogeochemical processes in an aquifer system.</title>
        <authorList>
            <person name="Anantharaman K."/>
            <person name="Brown C.T."/>
            <person name="Hug L.A."/>
            <person name="Sharon I."/>
            <person name="Castelle C.J."/>
            <person name="Probst A.J."/>
            <person name="Thomas B.C."/>
            <person name="Singh A."/>
            <person name="Wilkins M.J."/>
            <person name="Karaoz U."/>
            <person name="Brodie E.L."/>
            <person name="Williams K.H."/>
            <person name="Hubbard S.S."/>
            <person name="Banfield J.F."/>
        </authorList>
    </citation>
    <scope>NUCLEOTIDE SEQUENCE [LARGE SCALE GENOMIC DNA]</scope>
</reference>
<keyword evidence="1" id="KW-0812">Transmembrane</keyword>
<dbReference type="AlphaFoldDB" id="A0A1G1YNB5"/>
<keyword evidence="1" id="KW-0472">Membrane</keyword>
<evidence type="ECO:0000313" key="2">
    <source>
        <dbReference type="EMBL" id="OGY53852.1"/>
    </source>
</evidence>
<evidence type="ECO:0008006" key="4">
    <source>
        <dbReference type="Google" id="ProtNLM"/>
    </source>
</evidence>
<feature type="transmembrane region" description="Helical" evidence="1">
    <location>
        <begin position="20"/>
        <end position="40"/>
    </location>
</feature>
<keyword evidence="1" id="KW-1133">Transmembrane helix</keyword>
<proteinExistence type="predicted"/>
<accession>A0A1G1YNB5</accession>
<evidence type="ECO:0000313" key="3">
    <source>
        <dbReference type="Proteomes" id="UP000176512"/>
    </source>
</evidence>
<evidence type="ECO:0000256" key="1">
    <source>
        <dbReference type="SAM" id="Phobius"/>
    </source>
</evidence>
<dbReference type="Proteomes" id="UP000176512">
    <property type="component" value="Unassembled WGS sequence"/>
</dbReference>
<name>A0A1G1YNB5_9BACT</name>
<protein>
    <recommendedName>
        <fullName evidence="4">PilN domain-containing protein</fullName>
    </recommendedName>
</protein>
<organism evidence="2 3">
    <name type="scientific">Candidatus Buchananbacteria bacterium RIFCSPLOWO2_01_FULL_46_12</name>
    <dbReference type="NCBI Taxonomy" id="1797546"/>
    <lineage>
        <taxon>Bacteria</taxon>
        <taxon>Candidatus Buchananiibacteriota</taxon>
    </lineage>
</organism>